<evidence type="ECO:0000256" key="1">
    <source>
        <dbReference type="ARBA" id="ARBA00022801"/>
    </source>
</evidence>
<protein>
    <submittedName>
        <fullName evidence="3">Glycosyl hydrolase 115 family protein</fullName>
    </submittedName>
</protein>
<dbReference type="Pfam" id="PF15979">
    <property type="entry name" value="Glyco_hydro_115"/>
    <property type="match status" value="1"/>
</dbReference>
<keyword evidence="1 3" id="KW-0378">Hydrolase</keyword>
<gene>
    <name evidence="3" type="ORF">QLS71_001660</name>
</gene>
<dbReference type="AlphaFoldDB" id="A0AAU7EIP8"/>
<dbReference type="Gene3D" id="1.20.58.2150">
    <property type="match status" value="1"/>
</dbReference>
<dbReference type="InterPro" id="IPR041437">
    <property type="entry name" value="GH115_C"/>
</dbReference>
<dbReference type="PANTHER" id="PTHR37842:SF2">
    <property type="entry name" value="GYLCOSYL HYDROLASE 115 C-TERMINAL DOMAIN-CONTAINING PROTEIN"/>
    <property type="match status" value="1"/>
</dbReference>
<dbReference type="Gene3D" id="3.30.379.10">
    <property type="entry name" value="Chitobiase/beta-hexosaminidase domain 2-like"/>
    <property type="match status" value="1"/>
</dbReference>
<keyword evidence="4" id="KW-1185">Reference proteome</keyword>
<dbReference type="SUPFAM" id="SSF55545">
    <property type="entry name" value="beta-N-acetylhexosaminidase-like domain"/>
    <property type="match status" value="1"/>
</dbReference>
<evidence type="ECO:0000259" key="2">
    <source>
        <dbReference type="Pfam" id="PF17829"/>
    </source>
</evidence>
<evidence type="ECO:0000313" key="4">
    <source>
        <dbReference type="Proteomes" id="UP001224325"/>
    </source>
</evidence>
<dbReference type="Pfam" id="PF17829">
    <property type="entry name" value="GH115_C"/>
    <property type="match status" value="1"/>
</dbReference>
<dbReference type="RefSeq" id="WP_308991268.1">
    <property type="nucleotide sequence ID" value="NZ_CP155618.1"/>
</dbReference>
<dbReference type="Gene3D" id="3.20.20.520">
    <property type="entry name" value="Glycosyl hydrolase family 115"/>
    <property type="match status" value="1"/>
</dbReference>
<dbReference type="GO" id="GO:0005975">
    <property type="term" value="P:carbohydrate metabolic process"/>
    <property type="evidence" value="ECO:0007669"/>
    <property type="project" value="UniProtKB-ARBA"/>
</dbReference>
<dbReference type="InterPro" id="IPR042301">
    <property type="entry name" value="GH115_sf"/>
</dbReference>
<proteinExistence type="predicted"/>
<evidence type="ECO:0000313" key="3">
    <source>
        <dbReference type="EMBL" id="XBL14736.1"/>
    </source>
</evidence>
<dbReference type="EMBL" id="CP155618">
    <property type="protein sequence ID" value="XBL14736.1"/>
    <property type="molecule type" value="Genomic_DNA"/>
</dbReference>
<dbReference type="Proteomes" id="UP001224325">
    <property type="component" value="Chromosome"/>
</dbReference>
<organism evidence="3 4">
    <name type="scientific">Mariniflexile litorale</name>
    <dbReference type="NCBI Taxonomy" id="3045158"/>
    <lineage>
        <taxon>Bacteria</taxon>
        <taxon>Pseudomonadati</taxon>
        <taxon>Bacteroidota</taxon>
        <taxon>Flavobacteriia</taxon>
        <taxon>Flavobacteriales</taxon>
        <taxon>Flavobacteriaceae</taxon>
        <taxon>Mariniflexile</taxon>
    </lineage>
</organism>
<sequence>MTFLNTKRFFGLTFLFIYINSAFAIDINKYVVAKASNANFPLAANGKVASILVSETDFSGVLRVVSHLQNDLLNVAGILPNIFNDKSQIEDYMVIIGTLGKSSIIDQLVKEGKIDAIPLQGKWEKFTTQIVENPMAGVKKALVIAGSDKRGTIYGIYDLSSQIGVSPWYFWADVPVKKQSELHVLPGIHTLGEPKVKYRGFFINDEAPALTGWVYEKYGDFNAEFYDKVFELILRMKGNYLWPAMWPPRKFNVDDSQNAILADEYGIVMGTSHHEPLSRAHAEWNKSVNGDWDFNTNADGLKAFWKEGLKRMGTKETLITVGMRGDGDEAMSEETATDLLETIVKEQRKIIADVTGKPAEKTPQIWALYKEVQDYYDKGMQVPDDVTLLLCDDNWGNIRKLPSLDAKPRKGGYGIYYHFDYVGGPRNYKWLNTNQIERTWEQMHLAYEHGVDKVWIVNVGDIKPMEFPLQFFFDYAWDPEKWHADNLQDYYKLWANAVFGGIQTEAIADIMKKYIKYNARRKHELIDASTYSLHNYNEANAVIEQFNELAKKAQAINNELPEMYKDAYYQLVLFPVLASANLNELYVSAAKNNLYAKQGRTSTNFYAEKVKELFNKDKELTSYYHKEMAHGKWNHMMSQTHIGYEIWQEPKFNKIPETYKIDEADDAEMGVSMEGSNEWWSGTNEGAILPIFDSFNNQKYPIEIFNRGKEDFSYEIKSNATWVKISEPNGIIKNEKSITVSIDWDHAPKGVQNSVVTVIGAGKQVPIHIKINNLNPSHVDGFVENNGFISINAKNFSNKYEPKQFQWKVVENLGKTDDAVISLPIKKGRVGLSKKSPKLSYNVNFQNKGKVKVHMYFSPTINYAPREGMYFGLSFNKETPTQINYDSDPNIFNYNGKVPSNWHSNVADNIKIITTEFEIDKAGNHTLNYYRIDEGLVLQKIIIETETSDLKSTYLGPPQSFKTN</sequence>
<accession>A0AAU7EIP8</accession>
<dbReference type="Gene3D" id="2.60.120.1620">
    <property type="match status" value="1"/>
</dbReference>
<feature type="domain" description="Gylcosyl hydrolase 115 C-terminal" evidence="2">
    <location>
        <begin position="781"/>
        <end position="959"/>
    </location>
</feature>
<dbReference type="InterPro" id="IPR029018">
    <property type="entry name" value="Hex-like_dom2"/>
</dbReference>
<reference evidence="3" key="1">
    <citation type="submission" date="2024-04" db="EMBL/GenBank/DDBJ databases">
        <title>Mariniflexile litorale, isolated from the shallow sediments of the Sea of Japan.</title>
        <authorList>
            <person name="Romanenko L."/>
            <person name="Isaeva M."/>
        </authorList>
    </citation>
    <scope>NUCLEOTIDE SEQUENCE [LARGE SCALE GENOMIC DNA]</scope>
    <source>
        <strain evidence="3">KMM 9835</strain>
    </source>
</reference>
<dbReference type="PANTHER" id="PTHR37842">
    <property type="match status" value="1"/>
</dbReference>
<name>A0AAU7EIP8_9FLAO</name>
<dbReference type="KEGG" id="mlil:QLS71_001660"/>
<dbReference type="GO" id="GO:0016787">
    <property type="term" value="F:hydrolase activity"/>
    <property type="evidence" value="ECO:0007669"/>
    <property type="project" value="UniProtKB-KW"/>
</dbReference>
<dbReference type="InterPro" id="IPR031924">
    <property type="entry name" value="GH115"/>
</dbReference>